<proteinExistence type="predicted"/>
<keyword evidence="3" id="KW-1185">Reference proteome</keyword>
<feature type="region of interest" description="Disordered" evidence="1">
    <location>
        <begin position="1"/>
        <end position="72"/>
    </location>
</feature>
<gene>
    <name evidence="2" type="ORF">HHI36_014358</name>
</gene>
<comment type="caution">
    <text evidence="2">The sequence shown here is derived from an EMBL/GenBank/DDBJ whole genome shotgun (WGS) entry which is preliminary data.</text>
</comment>
<sequence length="145" mass="16286">MKFLDDTLQIRPSTSNIHTTKIDDSVSLENEDQELDLGSEENGTQKTPVSVNMPPPPPPQKRKVSSIAKDTSHSDIDKVIHYAKLATQEMLKMELATLFARTEMRELRAHNQRHVLSTPQSPLHSDSCSEHSTMTFTSGHMSPTY</sequence>
<reference evidence="2 3" key="1">
    <citation type="journal article" date="2021" name="BMC Biol.">
        <title>Horizontally acquired antibacterial genes associated with adaptive radiation of ladybird beetles.</title>
        <authorList>
            <person name="Li H.S."/>
            <person name="Tang X.F."/>
            <person name="Huang Y.H."/>
            <person name="Xu Z.Y."/>
            <person name="Chen M.L."/>
            <person name="Du X.Y."/>
            <person name="Qiu B.Y."/>
            <person name="Chen P.T."/>
            <person name="Zhang W."/>
            <person name="Slipinski A."/>
            <person name="Escalona H.E."/>
            <person name="Waterhouse R.M."/>
            <person name="Zwick A."/>
            <person name="Pang H."/>
        </authorList>
    </citation>
    <scope>NUCLEOTIDE SEQUENCE [LARGE SCALE GENOMIC DNA]</scope>
    <source>
        <strain evidence="2">SYSU2018</strain>
    </source>
</reference>
<evidence type="ECO:0000313" key="2">
    <source>
        <dbReference type="EMBL" id="KAL3272898.1"/>
    </source>
</evidence>
<accession>A0ABD2N286</accession>
<dbReference type="EMBL" id="JABFTP020000062">
    <property type="protein sequence ID" value="KAL3272898.1"/>
    <property type="molecule type" value="Genomic_DNA"/>
</dbReference>
<feature type="compositionally biased region" description="Acidic residues" evidence="1">
    <location>
        <begin position="29"/>
        <end position="39"/>
    </location>
</feature>
<evidence type="ECO:0000256" key="1">
    <source>
        <dbReference type="SAM" id="MobiDB-lite"/>
    </source>
</evidence>
<evidence type="ECO:0000313" key="3">
    <source>
        <dbReference type="Proteomes" id="UP001516400"/>
    </source>
</evidence>
<name>A0ABD2N286_9CUCU</name>
<protein>
    <submittedName>
        <fullName evidence="2">Uncharacterized protein</fullName>
    </submittedName>
</protein>
<organism evidence="2 3">
    <name type="scientific">Cryptolaemus montrouzieri</name>
    <dbReference type="NCBI Taxonomy" id="559131"/>
    <lineage>
        <taxon>Eukaryota</taxon>
        <taxon>Metazoa</taxon>
        <taxon>Ecdysozoa</taxon>
        <taxon>Arthropoda</taxon>
        <taxon>Hexapoda</taxon>
        <taxon>Insecta</taxon>
        <taxon>Pterygota</taxon>
        <taxon>Neoptera</taxon>
        <taxon>Endopterygota</taxon>
        <taxon>Coleoptera</taxon>
        <taxon>Polyphaga</taxon>
        <taxon>Cucujiformia</taxon>
        <taxon>Coccinelloidea</taxon>
        <taxon>Coccinellidae</taxon>
        <taxon>Scymninae</taxon>
        <taxon>Scymnini</taxon>
        <taxon>Cryptolaemus</taxon>
    </lineage>
</organism>
<feature type="compositionally biased region" description="Polar residues" evidence="1">
    <location>
        <begin position="10"/>
        <end position="19"/>
    </location>
</feature>
<feature type="compositionally biased region" description="Polar residues" evidence="1">
    <location>
        <begin position="41"/>
        <end position="50"/>
    </location>
</feature>
<dbReference type="AlphaFoldDB" id="A0ABD2N286"/>
<dbReference type="Proteomes" id="UP001516400">
    <property type="component" value="Unassembled WGS sequence"/>
</dbReference>
<feature type="region of interest" description="Disordered" evidence="1">
    <location>
        <begin position="115"/>
        <end position="145"/>
    </location>
</feature>